<feature type="compositionally biased region" description="Basic and acidic residues" evidence="1">
    <location>
        <begin position="377"/>
        <end position="392"/>
    </location>
</feature>
<keyword evidence="4" id="KW-1185">Reference proteome</keyword>
<dbReference type="AlphaFoldDB" id="A0AA39C548"/>
<evidence type="ECO:0000256" key="1">
    <source>
        <dbReference type="SAM" id="MobiDB-lite"/>
    </source>
</evidence>
<reference evidence="3" key="2">
    <citation type="submission" date="2023-03" db="EMBL/GenBank/DDBJ databases">
        <authorList>
            <person name="Inwood S.N."/>
            <person name="Skelly J.G."/>
            <person name="Guhlin J."/>
            <person name="Harrop T.W.R."/>
            <person name="Goldson S.G."/>
            <person name="Dearden P.K."/>
        </authorList>
    </citation>
    <scope>NUCLEOTIDE SEQUENCE</scope>
    <source>
        <strain evidence="3">Lincoln</strain>
        <tissue evidence="3">Whole body</tissue>
    </source>
</reference>
<proteinExistence type="predicted"/>
<sequence length="392" mass="44466">MERAYAMIYFVEQSVYSEIPSNWLLNESDTTGTITKCKWPPSFIKNLNFYLKNRLTPCDNWLTYDVKIIRYCDTLVQARKAAEDSEYSSAAEKPLGKGYRLKRPSAIAAAASYVKTTSADYISSEEENDMTVEPAAKIPKINKTKMQATVRLHPIRRLTSFKAEDTHNDDLTGLGDNDNNKKNNSSIVHDTHIIHNSASIDDDDDDVDVDCFYTLNNKLKTCLKLLGTLVVGMKDLQQRVIFNNGANSCQVINEIAVKVKNDLPLKSRDAVTDFEEQLSESKDYCREFVRIVNQVGGSNGKEYTERVLNTIFTPSFAAENTWEGKKTKYKINNLKLIKVCEDAILKKFSSWDSAQFSKAGNNWFRLGNQRAGQQPGQKEKQNTQQRDPETSE</sequence>
<reference evidence="3" key="1">
    <citation type="journal article" date="2023" name="bioRxiv">
        <title>Scaffold-level genome assemblies of two parasitoid biocontrol wasps reveal the parthenogenesis mechanism and an associated novel virus.</title>
        <authorList>
            <person name="Inwood S."/>
            <person name="Skelly J."/>
            <person name="Guhlin J."/>
            <person name="Harrop T."/>
            <person name="Goldson S."/>
            <person name="Dearden P."/>
        </authorList>
    </citation>
    <scope>NUCLEOTIDE SEQUENCE</scope>
    <source>
        <strain evidence="3">Lincoln</strain>
        <tissue evidence="3">Whole body</tissue>
    </source>
</reference>
<evidence type="ECO:0000259" key="2">
    <source>
        <dbReference type="Pfam" id="PF16064"/>
    </source>
</evidence>
<dbReference type="EMBL" id="JAQQBR010001983">
    <property type="protein sequence ID" value="KAK0158062.1"/>
    <property type="molecule type" value="Genomic_DNA"/>
</dbReference>
<protein>
    <recommendedName>
        <fullName evidence="2">DUF4806 domain-containing protein</fullName>
    </recommendedName>
</protein>
<feature type="region of interest" description="Disordered" evidence="1">
    <location>
        <begin position="366"/>
        <end position="392"/>
    </location>
</feature>
<gene>
    <name evidence="3" type="ORF">PV327_011183</name>
</gene>
<dbReference type="PANTHER" id="PTHR34153">
    <property type="entry name" value="SI:CH211-262H13.3-RELATED-RELATED"/>
    <property type="match status" value="1"/>
</dbReference>
<comment type="caution">
    <text evidence="3">The sequence shown here is derived from an EMBL/GenBank/DDBJ whole genome shotgun (WGS) entry which is preliminary data.</text>
</comment>
<evidence type="ECO:0000313" key="3">
    <source>
        <dbReference type="EMBL" id="KAK0158062.1"/>
    </source>
</evidence>
<accession>A0AA39C548</accession>
<evidence type="ECO:0000313" key="4">
    <source>
        <dbReference type="Proteomes" id="UP001168972"/>
    </source>
</evidence>
<dbReference type="Pfam" id="PF16064">
    <property type="entry name" value="DUF4806"/>
    <property type="match status" value="1"/>
</dbReference>
<name>A0AA39C548_MICHY</name>
<organism evidence="3 4">
    <name type="scientific">Microctonus hyperodae</name>
    <name type="common">Parasitoid wasp</name>
    <dbReference type="NCBI Taxonomy" id="165561"/>
    <lineage>
        <taxon>Eukaryota</taxon>
        <taxon>Metazoa</taxon>
        <taxon>Ecdysozoa</taxon>
        <taxon>Arthropoda</taxon>
        <taxon>Hexapoda</taxon>
        <taxon>Insecta</taxon>
        <taxon>Pterygota</taxon>
        <taxon>Neoptera</taxon>
        <taxon>Endopterygota</taxon>
        <taxon>Hymenoptera</taxon>
        <taxon>Apocrita</taxon>
        <taxon>Ichneumonoidea</taxon>
        <taxon>Braconidae</taxon>
        <taxon>Euphorinae</taxon>
        <taxon>Microctonus</taxon>
    </lineage>
</organism>
<dbReference type="PANTHER" id="PTHR34153:SF2">
    <property type="entry name" value="SI:CH211-262H13.3-RELATED"/>
    <property type="match status" value="1"/>
</dbReference>
<feature type="domain" description="DUF4806" evidence="2">
    <location>
        <begin position="262"/>
        <end position="330"/>
    </location>
</feature>
<dbReference type="Proteomes" id="UP001168972">
    <property type="component" value="Unassembled WGS sequence"/>
</dbReference>
<dbReference type="InterPro" id="IPR032071">
    <property type="entry name" value="DUF4806"/>
</dbReference>